<name>A0A7W6EIR4_9HYPH</name>
<dbReference type="RefSeq" id="WP_030540683.1">
    <property type="nucleotide sequence ID" value="NZ_JACICC010000018.1"/>
</dbReference>
<dbReference type="EMBL" id="JACICC010000018">
    <property type="protein sequence ID" value="MBB3811414.1"/>
    <property type="molecule type" value="Genomic_DNA"/>
</dbReference>
<evidence type="ECO:0000313" key="3">
    <source>
        <dbReference type="EMBL" id="MBB3811414.1"/>
    </source>
</evidence>
<dbReference type="Pfam" id="PF26343">
    <property type="entry name" value="VapC50_C"/>
    <property type="match status" value="1"/>
</dbReference>
<dbReference type="Proteomes" id="UP000537592">
    <property type="component" value="Unassembled WGS sequence"/>
</dbReference>
<reference evidence="3 4" key="1">
    <citation type="submission" date="2020-08" db="EMBL/GenBank/DDBJ databases">
        <title>Genomic Encyclopedia of Type Strains, Phase IV (KMG-IV): sequencing the most valuable type-strain genomes for metagenomic binning, comparative biology and taxonomic classification.</title>
        <authorList>
            <person name="Goeker M."/>
        </authorList>
    </citation>
    <scope>NUCLEOTIDE SEQUENCE [LARGE SCALE GENOMIC DNA]</scope>
    <source>
        <strain evidence="3 4">DSM 28760</strain>
    </source>
</reference>
<dbReference type="InterPro" id="IPR058652">
    <property type="entry name" value="VapC50_C"/>
</dbReference>
<comment type="caution">
    <text evidence="3">The sequence shown here is derived from an EMBL/GenBank/DDBJ whole genome shotgun (WGS) entry which is preliminary data.</text>
</comment>
<proteinExistence type="predicted"/>
<dbReference type="InterPro" id="IPR002716">
    <property type="entry name" value="PIN_dom"/>
</dbReference>
<feature type="domain" description="VapC50 C-terminal" evidence="2">
    <location>
        <begin position="132"/>
        <end position="184"/>
    </location>
</feature>
<accession>A0A7W6EIR4</accession>
<evidence type="ECO:0000259" key="2">
    <source>
        <dbReference type="Pfam" id="PF26343"/>
    </source>
</evidence>
<evidence type="ECO:0000259" key="1">
    <source>
        <dbReference type="Pfam" id="PF13470"/>
    </source>
</evidence>
<gene>
    <name evidence="3" type="ORF">FHS81_003528</name>
</gene>
<dbReference type="Pfam" id="PF13470">
    <property type="entry name" value="PIN_3"/>
    <property type="match status" value="1"/>
</dbReference>
<evidence type="ECO:0008006" key="5">
    <source>
        <dbReference type="Google" id="ProtNLM"/>
    </source>
</evidence>
<organism evidence="3 4">
    <name type="scientific">Pseudochelatococcus contaminans</name>
    <dbReference type="NCBI Taxonomy" id="1538103"/>
    <lineage>
        <taxon>Bacteria</taxon>
        <taxon>Pseudomonadati</taxon>
        <taxon>Pseudomonadota</taxon>
        <taxon>Alphaproteobacteria</taxon>
        <taxon>Hyphomicrobiales</taxon>
        <taxon>Chelatococcaceae</taxon>
        <taxon>Pseudochelatococcus</taxon>
    </lineage>
</organism>
<evidence type="ECO:0000313" key="4">
    <source>
        <dbReference type="Proteomes" id="UP000537592"/>
    </source>
</evidence>
<feature type="domain" description="PIN" evidence="1">
    <location>
        <begin position="10"/>
        <end position="114"/>
    </location>
</feature>
<protein>
    <recommendedName>
        <fullName evidence="5">PIN domain-containing protein</fullName>
    </recommendedName>
</protein>
<sequence>MAFNPVVAVCDACVLYPFHLRNVIVQAAVDRLFHARWTDAIHDEWMQNLIANTPGLPPDRLMGTKRLMDLALPEARIAGYEQHIPAISLPDPDDRHVAAAAIAAGASTIITWNLRDFPVGALRKHNLVRQTPDAFLADLHEQLPEQTTGSLANARRNLRRSRVSASDFLDILRGQKLTRLAAQIEKHIDDL</sequence>
<keyword evidence="4" id="KW-1185">Reference proteome</keyword>
<dbReference type="AlphaFoldDB" id="A0A7W6EIR4"/>